<protein>
    <recommendedName>
        <fullName evidence="3">F-box domain-containing protein</fullName>
    </recommendedName>
</protein>
<keyword evidence="2" id="KW-1185">Reference proteome</keyword>
<accession>A0A9R1ABL2</accession>
<dbReference type="SUPFAM" id="SSF81383">
    <property type="entry name" value="F-box domain"/>
    <property type="match status" value="1"/>
</dbReference>
<dbReference type="EMBL" id="LT934124">
    <property type="protein sequence ID" value="VAI92761.1"/>
    <property type="molecule type" value="Genomic_DNA"/>
</dbReference>
<dbReference type="InterPro" id="IPR036047">
    <property type="entry name" value="F-box-like_dom_sf"/>
</dbReference>
<dbReference type="PANTHER" id="PTHR34591">
    <property type="entry name" value="OS03G0653100 PROTEIN-RELATED"/>
    <property type="match status" value="1"/>
</dbReference>
<name>A0A9R1ABL2_TRITD</name>
<gene>
    <name evidence="1" type="ORF">TRITD_7Bv1G209700</name>
</gene>
<sequence length="527" mass="61377">MAPDPAVLPGDVLAEILGRLAPHSLATSRLFCSAWRDTIDARLRAHLLPCFMRGIFINFTRLRFSEFFSRPTTGPAICGGLDFLPCTGVSVMDHCNGLLLCRGLRHEHDHALPRDYVVNPATRRWARLPQHPRPHMPGSDESAYLAFEPGMSPHYEVVLIPLVLSAGVSNDDTLHGSEWPPASYVIDVFSSVTRWWDKTTFVREGETAGIIDYMDSDWSYNQYHYHAVYWQSNLYIHCQHGYLMRMCLSDHTYRVITLPVSKYLPRGYPDHHLGKSQRGVYCAISNNRSPVLQLWHLNESCSRIEWVLNHDTTLNTFEYEDYAQLGRQWIIQDVNYRKWFFEQNGIYKEPVEEKYDWNSDEDSILHIEYDVEEGYEDNGLDFEDDAIEDNTLEEGYYGNYYFLGFHPYKEIVFLISSGRKPRGLAYDWNSSKFQDLGNVCSAYYDPICGLPCQETYAAFPYTPCWIGEFPGNEIESLYQDRELSRTKMELEEESNITCMDLYDMRKFSGRVKRIKDSTTKIRRRRRK</sequence>
<evidence type="ECO:0000313" key="1">
    <source>
        <dbReference type="EMBL" id="VAI92761.1"/>
    </source>
</evidence>
<dbReference type="AlphaFoldDB" id="A0A9R1ABL2"/>
<evidence type="ECO:0000313" key="2">
    <source>
        <dbReference type="Proteomes" id="UP000324705"/>
    </source>
</evidence>
<proteinExistence type="predicted"/>
<dbReference type="Gramene" id="TRITD7Bv1G209700.1">
    <property type="protein sequence ID" value="TRITD7Bv1G209700.1"/>
    <property type="gene ID" value="TRITD7Bv1G209700"/>
</dbReference>
<dbReference type="PANTHER" id="PTHR34591:SF22">
    <property type="entry name" value="F-BOX DOMAIN-CONTAINING PROTEIN"/>
    <property type="match status" value="1"/>
</dbReference>
<dbReference type="Proteomes" id="UP000324705">
    <property type="component" value="Chromosome 7B"/>
</dbReference>
<reference evidence="1 2" key="1">
    <citation type="submission" date="2017-09" db="EMBL/GenBank/DDBJ databases">
        <authorList>
            <consortium name="International Durum Wheat Genome Sequencing Consortium (IDWGSC)"/>
            <person name="Milanesi L."/>
        </authorList>
    </citation>
    <scope>NUCLEOTIDE SEQUENCE [LARGE SCALE GENOMIC DNA]</scope>
    <source>
        <strain evidence="2">cv. Svevo</strain>
    </source>
</reference>
<evidence type="ECO:0008006" key="3">
    <source>
        <dbReference type="Google" id="ProtNLM"/>
    </source>
</evidence>
<organism evidence="1 2">
    <name type="scientific">Triticum turgidum subsp. durum</name>
    <name type="common">Durum wheat</name>
    <name type="synonym">Triticum durum</name>
    <dbReference type="NCBI Taxonomy" id="4567"/>
    <lineage>
        <taxon>Eukaryota</taxon>
        <taxon>Viridiplantae</taxon>
        <taxon>Streptophyta</taxon>
        <taxon>Embryophyta</taxon>
        <taxon>Tracheophyta</taxon>
        <taxon>Spermatophyta</taxon>
        <taxon>Magnoliopsida</taxon>
        <taxon>Liliopsida</taxon>
        <taxon>Poales</taxon>
        <taxon>Poaceae</taxon>
        <taxon>BOP clade</taxon>
        <taxon>Pooideae</taxon>
        <taxon>Triticodae</taxon>
        <taxon>Triticeae</taxon>
        <taxon>Triticinae</taxon>
        <taxon>Triticum</taxon>
    </lineage>
</organism>